<keyword evidence="3" id="KW-1185">Reference proteome</keyword>
<feature type="coiled-coil region" evidence="1">
    <location>
        <begin position="43"/>
        <end position="110"/>
    </location>
</feature>
<evidence type="ECO:0000313" key="2">
    <source>
        <dbReference type="EMBL" id="SHF80198.1"/>
    </source>
</evidence>
<name>A0A1M5ELM2_9THEO</name>
<keyword evidence="1" id="KW-0175">Coiled coil</keyword>
<proteinExistence type="predicted"/>
<sequence>MCDKNKVYQLYFIEKLKVVDIAKIEGVSQPAITQILQQFPEYKQEKERRKKENKIKNRNWTNEYKKQQRQLKKLQKEAERQEDEAIMWALQELQKQNAVAMSKRRKLQGNILWEAYLSGYRYDPEYVNRAGRKDPSYVWREDVPFFDEGDKSAKRYKRIPVHTSSAAAVIYEERNRVESEKWESTTEKEALM</sequence>
<gene>
    <name evidence="2" type="ORF">SAMN02746089_02577</name>
</gene>
<protein>
    <submittedName>
        <fullName evidence="2">Uncharacterized protein</fullName>
    </submittedName>
</protein>
<accession>A0A1M5ELM2</accession>
<dbReference type="AlphaFoldDB" id="A0A1M5ELM2"/>
<reference evidence="2 3" key="1">
    <citation type="submission" date="2016-11" db="EMBL/GenBank/DDBJ databases">
        <authorList>
            <person name="Jaros S."/>
            <person name="Januszkiewicz K."/>
            <person name="Wedrychowicz H."/>
        </authorList>
    </citation>
    <scope>NUCLEOTIDE SEQUENCE [LARGE SCALE GENOMIC DNA]</scope>
    <source>
        <strain evidence="2 3">DSM 17918</strain>
    </source>
</reference>
<evidence type="ECO:0000256" key="1">
    <source>
        <dbReference type="SAM" id="Coils"/>
    </source>
</evidence>
<dbReference type="EMBL" id="FQVH01000046">
    <property type="protein sequence ID" value="SHF80198.1"/>
    <property type="molecule type" value="Genomic_DNA"/>
</dbReference>
<evidence type="ECO:0000313" key="3">
    <source>
        <dbReference type="Proteomes" id="UP000184088"/>
    </source>
</evidence>
<dbReference type="STRING" id="1121256.SAMN02746089_02577"/>
<organism evidence="2 3">
    <name type="scientific">Caldanaerobius fijiensis DSM 17918</name>
    <dbReference type="NCBI Taxonomy" id="1121256"/>
    <lineage>
        <taxon>Bacteria</taxon>
        <taxon>Bacillati</taxon>
        <taxon>Bacillota</taxon>
        <taxon>Clostridia</taxon>
        <taxon>Thermoanaerobacterales</taxon>
        <taxon>Thermoanaerobacteraceae</taxon>
        <taxon>Caldanaerobius</taxon>
    </lineage>
</organism>
<dbReference type="Proteomes" id="UP000184088">
    <property type="component" value="Unassembled WGS sequence"/>
</dbReference>